<dbReference type="RefSeq" id="WP_386446678.1">
    <property type="nucleotide sequence ID" value="NZ_JBHSFH010000006.1"/>
</dbReference>
<evidence type="ECO:0000256" key="1">
    <source>
        <dbReference type="ARBA" id="ARBA00008061"/>
    </source>
</evidence>
<dbReference type="Gene3D" id="2.60.40.1180">
    <property type="entry name" value="Golgi alpha-mannosidase II"/>
    <property type="match status" value="1"/>
</dbReference>
<dbReference type="Pfam" id="PF00128">
    <property type="entry name" value="Alpha-amylase"/>
    <property type="match status" value="1"/>
</dbReference>
<dbReference type="InterPro" id="IPR017853">
    <property type="entry name" value="GH"/>
</dbReference>
<name>A0ABV9AB66_9ACTN</name>
<evidence type="ECO:0000313" key="3">
    <source>
        <dbReference type="EMBL" id="MFC4494861.1"/>
    </source>
</evidence>
<dbReference type="SUPFAM" id="SSF51445">
    <property type="entry name" value="(Trans)glycosidases"/>
    <property type="match status" value="1"/>
</dbReference>
<dbReference type="InterPro" id="IPR006047">
    <property type="entry name" value="GH13_cat_dom"/>
</dbReference>
<sequence length="534" mass="59543">MDSRHWWQDAVFYQIYPRSFADSDGDGVGDLPGITANLDHLSDMTGGLGVDAVWLSPFHPSPGADFGYDISDHCAVDPVFGTLSDFDELLAAAHRRGLRIITDLVPNHTSDQHPWFSDSRSSRSSMRRDWYIWADPSPDGGPPNNWLSCFPAAGSAWTPDELTGQYYLHSFTRHQPDLNWWNPQVRAAFADVMRFWLNRGVDGFRVDVPHRILKDPELRDNPPALAGLRRAAQAPSGVRPRNLDHPGIHEVMRFMRRVLDSYPDRMMVGEVGVTDPLRLAAYSGRGDELHLAFNFAFWSQPWSAARFQETVAVAESTLPSHAWPTYALSNHDLPRAAGRYDHDGHGPERMRLAAMMLLTLRGTPFLYYGEEIGMADVFIPATDRFDPDGRDSQRSPMQWDHSEHCGFTTGRPWLPTPVAPGTVSVAAQRDDPGSLLHLYRDLLALRRRHRALTGGSYQAMETGNDGVFAFQRRTGEDRLIIALNLTAAPATAQMPGLPAAGRRLHSTLPRPKSSTALDPLQLAPHEGVIVQLPT</sequence>
<organism evidence="3 4">
    <name type="scientific">Streptomyces ovatisporus</name>
    <dbReference type="NCBI Taxonomy" id="1128682"/>
    <lineage>
        <taxon>Bacteria</taxon>
        <taxon>Bacillati</taxon>
        <taxon>Actinomycetota</taxon>
        <taxon>Actinomycetes</taxon>
        <taxon>Kitasatosporales</taxon>
        <taxon>Streptomycetaceae</taxon>
        <taxon>Streptomyces</taxon>
    </lineage>
</organism>
<evidence type="ECO:0000313" key="4">
    <source>
        <dbReference type="Proteomes" id="UP001595997"/>
    </source>
</evidence>
<dbReference type="InterPro" id="IPR022567">
    <property type="entry name" value="DUF3459"/>
</dbReference>
<dbReference type="PANTHER" id="PTHR10357:SF179">
    <property type="entry name" value="NEUTRAL AND BASIC AMINO ACID TRANSPORT PROTEIN RBAT"/>
    <property type="match status" value="1"/>
</dbReference>
<feature type="domain" description="Glycosyl hydrolase family 13 catalytic" evidence="2">
    <location>
        <begin position="14"/>
        <end position="394"/>
    </location>
</feature>
<dbReference type="Gene3D" id="3.90.400.10">
    <property type="entry name" value="Oligo-1,6-glucosidase, Domain 2"/>
    <property type="match status" value="1"/>
</dbReference>
<reference evidence="4" key="1">
    <citation type="journal article" date="2019" name="Int. J. Syst. Evol. Microbiol.">
        <title>The Global Catalogue of Microorganisms (GCM) 10K type strain sequencing project: providing services to taxonomists for standard genome sequencing and annotation.</title>
        <authorList>
            <consortium name="The Broad Institute Genomics Platform"/>
            <consortium name="The Broad Institute Genome Sequencing Center for Infectious Disease"/>
            <person name="Wu L."/>
            <person name="Ma J."/>
        </authorList>
    </citation>
    <scope>NUCLEOTIDE SEQUENCE [LARGE SCALE GENOMIC DNA]</scope>
    <source>
        <strain evidence="4">CGMCC 4.7357</strain>
    </source>
</reference>
<evidence type="ECO:0000259" key="2">
    <source>
        <dbReference type="SMART" id="SM00642"/>
    </source>
</evidence>
<proteinExistence type="inferred from homology"/>
<protein>
    <submittedName>
        <fullName evidence="3">Alpha-amylase family glycosyl hydrolase</fullName>
    </submittedName>
</protein>
<dbReference type="EMBL" id="JBHSFH010000006">
    <property type="protein sequence ID" value="MFC4494861.1"/>
    <property type="molecule type" value="Genomic_DNA"/>
</dbReference>
<keyword evidence="4" id="KW-1185">Reference proteome</keyword>
<dbReference type="Pfam" id="PF11941">
    <property type="entry name" value="DUF3459"/>
    <property type="match status" value="1"/>
</dbReference>
<dbReference type="InterPro" id="IPR045857">
    <property type="entry name" value="O16G_dom_2"/>
</dbReference>
<dbReference type="SUPFAM" id="SSF51011">
    <property type="entry name" value="Glycosyl hydrolase domain"/>
    <property type="match status" value="1"/>
</dbReference>
<gene>
    <name evidence="3" type="ORF">ACFPA8_12020</name>
</gene>
<dbReference type="GO" id="GO:0016787">
    <property type="term" value="F:hydrolase activity"/>
    <property type="evidence" value="ECO:0007669"/>
    <property type="project" value="UniProtKB-KW"/>
</dbReference>
<dbReference type="InterPro" id="IPR013780">
    <property type="entry name" value="Glyco_hydro_b"/>
</dbReference>
<dbReference type="Proteomes" id="UP001595997">
    <property type="component" value="Unassembled WGS sequence"/>
</dbReference>
<comment type="similarity">
    <text evidence="1">Belongs to the glycosyl hydrolase 13 family.</text>
</comment>
<dbReference type="Gene3D" id="3.20.20.80">
    <property type="entry name" value="Glycosidases"/>
    <property type="match status" value="1"/>
</dbReference>
<accession>A0ABV9AB66</accession>
<keyword evidence="3" id="KW-0378">Hydrolase</keyword>
<dbReference type="SMART" id="SM00642">
    <property type="entry name" value="Aamy"/>
    <property type="match status" value="1"/>
</dbReference>
<dbReference type="PANTHER" id="PTHR10357">
    <property type="entry name" value="ALPHA-AMYLASE FAMILY MEMBER"/>
    <property type="match status" value="1"/>
</dbReference>
<comment type="caution">
    <text evidence="3">The sequence shown here is derived from an EMBL/GenBank/DDBJ whole genome shotgun (WGS) entry which is preliminary data.</text>
</comment>